<feature type="region of interest" description="Disordered" evidence="1">
    <location>
        <begin position="137"/>
        <end position="166"/>
    </location>
</feature>
<feature type="compositionally biased region" description="Low complexity" evidence="1">
    <location>
        <begin position="137"/>
        <end position="161"/>
    </location>
</feature>
<evidence type="ECO:0000313" key="4">
    <source>
        <dbReference type="Proteomes" id="UP001597417"/>
    </source>
</evidence>
<reference evidence="4" key="1">
    <citation type="journal article" date="2019" name="Int. J. Syst. Evol. Microbiol.">
        <title>The Global Catalogue of Microorganisms (GCM) 10K type strain sequencing project: providing services to taxonomists for standard genome sequencing and annotation.</title>
        <authorList>
            <consortium name="The Broad Institute Genomics Platform"/>
            <consortium name="The Broad Institute Genome Sequencing Center for Infectious Disease"/>
            <person name="Wu L."/>
            <person name="Ma J."/>
        </authorList>
    </citation>
    <scope>NUCLEOTIDE SEQUENCE [LARGE SCALE GENOMIC DNA]</scope>
    <source>
        <strain evidence="4">CGMCC 4.7645</strain>
    </source>
</reference>
<keyword evidence="2" id="KW-1133">Transmembrane helix</keyword>
<sequence length="260" mass="26044">MTTPPNGPWGQPGPHGPRGRPGPWGQPGPYGPGGPRAYPPPPASHPAYPGGGFPPGPPARPGYPPGPPQGDPRSLPAPPDAWRPDPWSTPPQPEPDETPRPKKTGRIVGAVAALALLAGGCVTAALLLTGKGGESPPALGPGAAPGTGTSPGVTAPGGAASRSYGADPESVARAMVTSINAKDIGQYTSLLCAAPEQKVLEDLKADWDGDSSLHATLAGPPAVDGGKATATLTLTYHGQSTKPELNLKRQGSGWCADIPS</sequence>
<dbReference type="Proteomes" id="UP001597417">
    <property type="component" value="Unassembled WGS sequence"/>
</dbReference>
<evidence type="ECO:0000256" key="2">
    <source>
        <dbReference type="SAM" id="Phobius"/>
    </source>
</evidence>
<keyword evidence="2" id="KW-0812">Transmembrane</keyword>
<evidence type="ECO:0000256" key="1">
    <source>
        <dbReference type="SAM" id="MobiDB-lite"/>
    </source>
</evidence>
<name>A0ABW5FTE5_9PSEU</name>
<dbReference type="RefSeq" id="WP_378264373.1">
    <property type="nucleotide sequence ID" value="NZ_JBHUKR010000006.1"/>
</dbReference>
<dbReference type="EMBL" id="JBHUKR010000006">
    <property type="protein sequence ID" value="MFD2417037.1"/>
    <property type="molecule type" value="Genomic_DNA"/>
</dbReference>
<feature type="compositionally biased region" description="Pro residues" evidence="1">
    <location>
        <begin position="24"/>
        <end position="44"/>
    </location>
</feature>
<keyword evidence="4" id="KW-1185">Reference proteome</keyword>
<comment type="caution">
    <text evidence="3">The sequence shown here is derived from an EMBL/GenBank/DDBJ whole genome shotgun (WGS) entry which is preliminary data.</text>
</comment>
<proteinExistence type="predicted"/>
<evidence type="ECO:0000313" key="3">
    <source>
        <dbReference type="EMBL" id="MFD2417037.1"/>
    </source>
</evidence>
<organism evidence="3 4">
    <name type="scientific">Amycolatopsis pigmentata</name>
    <dbReference type="NCBI Taxonomy" id="450801"/>
    <lineage>
        <taxon>Bacteria</taxon>
        <taxon>Bacillati</taxon>
        <taxon>Actinomycetota</taxon>
        <taxon>Actinomycetes</taxon>
        <taxon>Pseudonocardiales</taxon>
        <taxon>Pseudonocardiaceae</taxon>
        <taxon>Amycolatopsis</taxon>
    </lineage>
</organism>
<gene>
    <name evidence="3" type="ORF">ACFSXZ_11960</name>
</gene>
<accession>A0ABW5FTE5</accession>
<feature type="transmembrane region" description="Helical" evidence="2">
    <location>
        <begin position="107"/>
        <end position="128"/>
    </location>
</feature>
<feature type="compositionally biased region" description="Pro residues" evidence="1">
    <location>
        <begin position="52"/>
        <end position="93"/>
    </location>
</feature>
<protein>
    <recommendedName>
        <fullName evidence="5">DUF4878 domain-containing protein</fullName>
    </recommendedName>
</protein>
<evidence type="ECO:0008006" key="5">
    <source>
        <dbReference type="Google" id="ProtNLM"/>
    </source>
</evidence>
<feature type="region of interest" description="Disordered" evidence="1">
    <location>
        <begin position="1"/>
        <end position="104"/>
    </location>
</feature>
<keyword evidence="2" id="KW-0472">Membrane</keyword>